<evidence type="ECO:0000313" key="1">
    <source>
        <dbReference type="EMBL" id="KZX21564.1"/>
    </source>
</evidence>
<accession>A0A166I3B6</accession>
<organism evidence="1 2">
    <name type="scientific">Rathayibacter tanaceti</name>
    <dbReference type="NCBI Taxonomy" id="1671680"/>
    <lineage>
        <taxon>Bacteria</taxon>
        <taxon>Bacillati</taxon>
        <taxon>Actinomycetota</taxon>
        <taxon>Actinomycetes</taxon>
        <taxon>Micrococcales</taxon>
        <taxon>Microbacteriaceae</taxon>
        <taxon>Rathayibacter</taxon>
    </lineage>
</organism>
<proteinExistence type="predicted"/>
<keyword evidence="2" id="KW-1185">Reference proteome</keyword>
<sequence>MPPSVVLPDGRVATLEPDPVRTGALLLTVDGAEQSLIDPRHPSALDLEYTARLGAVVDALAAPLTPVRVLHLGAGALSLARYVAVTRPGSEQLAVDRIDGLVDFVLAHAPLPRGARVRLLTADAAGPLPEWAADLVVLDVYDGDEIPQAFYDRAVLARLAERAGAEGLLAVNVADDADHRRLDRLRAVLRTLVPVTAAVGSAAFVDGRTSGNAILLGSRSDIAARVAGHLLRVGPHPVAAAPDRDVVVVEVAVEIDP</sequence>
<dbReference type="Gene3D" id="3.40.50.150">
    <property type="entry name" value="Vaccinia Virus protein VP39"/>
    <property type="match status" value="1"/>
</dbReference>
<dbReference type="AlphaFoldDB" id="A0A166I3B6"/>
<dbReference type="EMBL" id="LIIN01000034">
    <property type="protein sequence ID" value="KZX21564.1"/>
    <property type="molecule type" value="Genomic_DNA"/>
</dbReference>
<comment type="caution">
    <text evidence="1">The sequence shown here is derived from an EMBL/GenBank/DDBJ whole genome shotgun (WGS) entry which is preliminary data.</text>
</comment>
<dbReference type="Proteomes" id="UP000076717">
    <property type="component" value="Unassembled WGS sequence"/>
</dbReference>
<dbReference type="SUPFAM" id="SSF53335">
    <property type="entry name" value="S-adenosyl-L-methionine-dependent methyltransferases"/>
    <property type="match status" value="1"/>
</dbReference>
<reference evidence="1 2" key="1">
    <citation type="submission" date="2015-08" db="EMBL/GenBank/DDBJ databases">
        <title>Draft Genome Sequence of Rathayibacter sp. Strain VKM Ac-2596 Isolated from Leaf Gall Induced by Plant-Parasitic Nematodes.</title>
        <authorList>
            <person name="Vasilenko O.V."/>
            <person name="Starodumova I.P."/>
            <person name="Tarlachkov S.V."/>
            <person name="Dorofeeva L.V."/>
            <person name="Evtushenko L.I."/>
        </authorList>
    </citation>
    <scope>NUCLEOTIDE SEQUENCE [LARGE SCALE GENOMIC DNA]</scope>
    <source>
        <strain evidence="1 2">VKM Ac-2596</strain>
    </source>
</reference>
<name>A0A166I3B6_9MICO</name>
<evidence type="ECO:0000313" key="2">
    <source>
        <dbReference type="Proteomes" id="UP000076717"/>
    </source>
</evidence>
<protein>
    <submittedName>
        <fullName evidence="1">Spermidine synthase</fullName>
    </submittedName>
</protein>
<gene>
    <name evidence="1" type="ORF">ACH61_01317</name>
</gene>
<dbReference type="InterPro" id="IPR029063">
    <property type="entry name" value="SAM-dependent_MTases_sf"/>
</dbReference>